<keyword evidence="2" id="KW-1185">Reference proteome</keyword>
<organism evidence="1 2">
    <name type="scientific">Araneus ventricosus</name>
    <name type="common">Orbweaver spider</name>
    <name type="synonym">Epeira ventricosa</name>
    <dbReference type="NCBI Taxonomy" id="182803"/>
    <lineage>
        <taxon>Eukaryota</taxon>
        <taxon>Metazoa</taxon>
        <taxon>Ecdysozoa</taxon>
        <taxon>Arthropoda</taxon>
        <taxon>Chelicerata</taxon>
        <taxon>Arachnida</taxon>
        <taxon>Araneae</taxon>
        <taxon>Araneomorphae</taxon>
        <taxon>Entelegynae</taxon>
        <taxon>Araneoidea</taxon>
        <taxon>Araneidae</taxon>
        <taxon>Araneus</taxon>
    </lineage>
</organism>
<dbReference type="Proteomes" id="UP000499080">
    <property type="component" value="Unassembled WGS sequence"/>
</dbReference>
<accession>A0A4Y2HZW3</accession>
<protein>
    <submittedName>
        <fullName evidence="1">Uncharacterized protein</fullName>
    </submittedName>
</protein>
<reference evidence="1 2" key="1">
    <citation type="journal article" date="2019" name="Sci. Rep.">
        <title>Orb-weaving spider Araneus ventricosus genome elucidates the spidroin gene catalogue.</title>
        <authorList>
            <person name="Kono N."/>
            <person name="Nakamura H."/>
            <person name="Ohtoshi R."/>
            <person name="Moran D.A.P."/>
            <person name="Shinohara A."/>
            <person name="Yoshida Y."/>
            <person name="Fujiwara M."/>
            <person name="Mori M."/>
            <person name="Tomita M."/>
            <person name="Arakawa K."/>
        </authorList>
    </citation>
    <scope>NUCLEOTIDE SEQUENCE [LARGE SCALE GENOMIC DNA]</scope>
</reference>
<sequence>MLHERPGFASDPLIEIAILKEIGALKKMKDSRAGSLVKGGNSADPIVMEGSNTQRRSEIVPELFKYDADRKLIISRFKDKISSRFYWKMGLTLLLYSLEQPPPTIPSGYSYRVGFCAS</sequence>
<dbReference type="AlphaFoldDB" id="A0A4Y2HZW3"/>
<gene>
    <name evidence="1" type="ORF">AVEN_85487_1</name>
</gene>
<evidence type="ECO:0000313" key="2">
    <source>
        <dbReference type="Proteomes" id="UP000499080"/>
    </source>
</evidence>
<dbReference type="EMBL" id="BGPR01002276">
    <property type="protein sequence ID" value="GBM70818.1"/>
    <property type="molecule type" value="Genomic_DNA"/>
</dbReference>
<proteinExistence type="predicted"/>
<comment type="caution">
    <text evidence="1">The sequence shown here is derived from an EMBL/GenBank/DDBJ whole genome shotgun (WGS) entry which is preliminary data.</text>
</comment>
<evidence type="ECO:0000313" key="1">
    <source>
        <dbReference type="EMBL" id="GBM70818.1"/>
    </source>
</evidence>
<name>A0A4Y2HZW3_ARAVE</name>